<dbReference type="AlphaFoldDB" id="A0A3B0XM89"/>
<dbReference type="PROSITE" id="PS51257">
    <property type="entry name" value="PROKAR_LIPOPROTEIN"/>
    <property type="match status" value="1"/>
</dbReference>
<dbReference type="PANTHER" id="PTHR12277">
    <property type="entry name" value="ALPHA/BETA HYDROLASE DOMAIN-CONTAINING PROTEIN"/>
    <property type="match status" value="1"/>
</dbReference>
<dbReference type="EMBL" id="UOFI01000054">
    <property type="protein sequence ID" value="VAW64287.1"/>
    <property type="molecule type" value="Genomic_DNA"/>
</dbReference>
<evidence type="ECO:0000313" key="2">
    <source>
        <dbReference type="EMBL" id="VAW64287.1"/>
    </source>
</evidence>
<proteinExistence type="predicted"/>
<organism evidence="2">
    <name type="scientific">hydrothermal vent metagenome</name>
    <dbReference type="NCBI Taxonomy" id="652676"/>
    <lineage>
        <taxon>unclassified sequences</taxon>
        <taxon>metagenomes</taxon>
        <taxon>ecological metagenomes</taxon>
    </lineage>
</organism>
<dbReference type="Gene3D" id="3.40.50.1820">
    <property type="entry name" value="alpha/beta hydrolase"/>
    <property type="match status" value="1"/>
</dbReference>
<evidence type="ECO:0000259" key="1">
    <source>
        <dbReference type="Pfam" id="PF12146"/>
    </source>
</evidence>
<sequence>MQKNFLVLVCMCLWITACTGLFFQPVKTHYSSPEQYGIEYEDIYFKGNSGLNLHGWWFPGVKKTGLKSSEVKSSRASVLFLHGNGQNISTHAGFIQWLTQYQYDVFIFDYRGYGKSEGEANINGALDDIQSARNYLASRYPADKKIFLLAHSLGASLGISSLAQYSGGIEGAIFVAPFSSYPKIAREMMSRSWITWAFQWLAPVVVSSDYNPQDAIQLIDGLPKLFIYSDEDQMIAPQHILDLYQLAAEPKSIARVNGLHNQIFARQETQRLIVDFLNQWSD</sequence>
<dbReference type="Pfam" id="PF12146">
    <property type="entry name" value="Hydrolase_4"/>
    <property type="match status" value="1"/>
</dbReference>
<dbReference type="InterPro" id="IPR022742">
    <property type="entry name" value="Hydrolase_4"/>
</dbReference>
<feature type="domain" description="Serine aminopeptidase S33" evidence="1">
    <location>
        <begin position="73"/>
        <end position="210"/>
    </location>
</feature>
<accession>A0A3B0XM89</accession>
<dbReference type="InterPro" id="IPR029058">
    <property type="entry name" value="AB_hydrolase_fold"/>
</dbReference>
<dbReference type="PANTHER" id="PTHR12277:SF81">
    <property type="entry name" value="PROTEIN ABHD13"/>
    <property type="match status" value="1"/>
</dbReference>
<name>A0A3B0XM89_9ZZZZ</name>
<gene>
    <name evidence="2" type="ORF">MNBD_GAMMA09-1378</name>
</gene>
<dbReference type="SUPFAM" id="SSF53474">
    <property type="entry name" value="alpha/beta-Hydrolases"/>
    <property type="match status" value="1"/>
</dbReference>
<protein>
    <recommendedName>
        <fullName evidence="1">Serine aminopeptidase S33 domain-containing protein</fullName>
    </recommendedName>
</protein>
<reference evidence="2" key="1">
    <citation type="submission" date="2018-06" db="EMBL/GenBank/DDBJ databases">
        <authorList>
            <person name="Zhirakovskaya E."/>
        </authorList>
    </citation>
    <scope>NUCLEOTIDE SEQUENCE</scope>
</reference>